<sequence length="181" mass="19544">MKLIGIHQTARRCQVEASGATAEEMLEGLEAGRGNAAGKSRDMGCAQSSSKASPPKDCVRVIHMTGYVEDVKAPVTVAQIKRRSPPKHLLYSSDCLTTFGCNPLRPDDQLQPGRVYFLLPQDALRSETSAVDLANLMNRLAAAAKKHGSAPPVVTLPSRSRPPAWEPNLDSIEEQPNDSDI</sequence>
<dbReference type="AlphaFoldDB" id="A0A9E7G7U5"/>
<feature type="region of interest" description="Disordered" evidence="1">
    <location>
        <begin position="146"/>
        <end position="181"/>
    </location>
</feature>
<organism evidence="2 3">
    <name type="scientific">Musa troglodytarum</name>
    <name type="common">fe'i banana</name>
    <dbReference type="NCBI Taxonomy" id="320322"/>
    <lineage>
        <taxon>Eukaryota</taxon>
        <taxon>Viridiplantae</taxon>
        <taxon>Streptophyta</taxon>
        <taxon>Embryophyta</taxon>
        <taxon>Tracheophyta</taxon>
        <taxon>Spermatophyta</taxon>
        <taxon>Magnoliopsida</taxon>
        <taxon>Liliopsida</taxon>
        <taxon>Zingiberales</taxon>
        <taxon>Musaceae</taxon>
        <taxon>Musa</taxon>
    </lineage>
</organism>
<reference evidence="2" key="1">
    <citation type="submission" date="2022-05" db="EMBL/GenBank/DDBJ databases">
        <title>The Musa troglodytarum L. genome provides insights into the mechanism of non-climacteric behaviour and enrichment of carotenoids.</title>
        <authorList>
            <person name="Wang J."/>
        </authorList>
    </citation>
    <scope>NUCLEOTIDE SEQUENCE</scope>
    <source>
        <tissue evidence="2">Leaf</tissue>
    </source>
</reference>
<dbReference type="Proteomes" id="UP001055439">
    <property type="component" value="Chromosome 6"/>
</dbReference>
<evidence type="ECO:0000313" key="2">
    <source>
        <dbReference type="EMBL" id="URE09700.1"/>
    </source>
</evidence>
<accession>A0A9E7G7U5</accession>
<dbReference type="InterPro" id="IPR025322">
    <property type="entry name" value="PADRE_dom"/>
</dbReference>
<feature type="compositionally biased region" description="Acidic residues" evidence="1">
    <location>
        <begin position="171"/>
        <end position="181"/>
    </location>
</feature>
<keyword evidence="3" id="KW-1185">Reference proteome</keyword>
<protein>
    <submittedName>
        <fullName evidence="2">Uncharacterized protein</fullName>
    </submittedName>
</protein>
<proteinExistence type="predicted"/>
<dbReference type="EMBL" id="CP097508">
    <property type="protein sequence ID" value="URE09700.1"/>
    <property type="molecule type" value="Genomic_DNA"/>
</dbReference>
<dbReference type="Pfam" id="PF14009">
    <property type="entry name" value="PADRE"/>
    <property type="match status" value="1"/>
</dbReference>
<evidence type="ECO:0000313" key="3">
    <source>
        <dbReference type="Proteomes" id="UP001055439"/>
    </source>
</evidence>
<name>A0A9E7G7U5_9LILI</name>
<evidence type="ECO:0000256" key="1">
    <source>
        <dbReference type="SAM" id="MobiDB-lite"/>
    </source>
</evidence>
<gene>
    <name evidence="2" type="ORF">MUK42_04409</name>
</gene>
<dbReference type="PANTHER" id="PTHR33052">
    <property type="entry name" value="DUF4228 DOMAIN PROTEIN-RELATED"/>
    <property type="match status" value="1"/>
</dbReference>
<dbReference type="OrthoDB" id="736928at2759"/>